<sequence length="189" mass="22187">MSFIRVALLALLCQKGTHSKAINSFAGPYTLYTERFYMCELNRSFPAWGWHFRTTRFNPYKPREIQLLTGNLTVSQPMDDSSWGKIVMDVWAHDQWKENSFVFEFKNKGCTNLKQNIPSFYEHAFKKRETKASCIIRPGVYELNDAPVKWEYPNLPIMPYGRYRLKMKAGNTDPYCCFMVDVRVIPKVD</sequence>
<keyword evidence="1" id="KW-0732">Signal</keyword>
<evidence type="ECO:0000313" key="2">
    <source>
        <dbReference type="Proteomes" id="UP000504606"/>
    </source>
</evidence>
<protein>
    <submittedName>
        <fullName evidence="3">Uncharacterized protein LOC127750993</fullName>
    </submittedName>
</protein>
<keyword evidence="2" id="KW-1185">Reference proteome</keyword>
<dbReference type="RefSeq" id="XP_052129807.1">
    <property type="nucleotide sequence ID" value="XM_052273847.1"/>
</dbReference>
<evidence type="ECO:0000313" key="3">
    <source>
        <dbReference type="RefSeq" id="XP_052129807.1"/>
    </source>
</evidence>
<dbReference type="Proteomes" id="UP000504606">
    <property type="component" value="Unplaced"/>
</dbReference>
<organism evidence="2 3">
    <name type="scientific">Frankliniella occidentalis</name>
    <name type="common">Western flower thrips</name>
    <name type="synonym">Euthrips occidentalis</name>
    <dbReference type="NCBI Taxonomy" id="133901"/>
    <lineage>
        <taxon>Eukaryota</taxon>
        <taxon>Metazoa</taxon>
        <taxon>Ecdysozoa</taxon>
        <taxon>Arthropoda</taxon>
        <taxon>Hexapoda</taxon>
        <taxon>Insecta</taxon>
        <taxon>Pterygota</taxon>
        <taxon>Neoptera</taxon>
        <taxon>Paraneoptera</taxon>
        <taxon>Thysanoptera</taxon>
        <taxon>Terebrantia</taxon>
        <taxon>Thripoidea</taxon>
        <taxon>Thripidae</taxon>
        <taxon>Frankliniella</taxon>
    </lineage>
</organism>
<feature type="signal peptide" evidence="1">
    <location>
        <begin position="1"/>
        <end position="19"/>
    </location>
</feature>
<evidence type="ECO:0000256" key="1">
    <source>
        <dbReference type="SAM" id="SignalP"/>
    </source>
</evidence>
<feature type="chain" id="PRO_5038976665" evidence="1">
    <location>
        <begin position="20"/>
        <end position="189"/>
    </location>
</feature>
<proteinExistence type="predicted"/>
<dbReference type="AlphaFoldDB" id="A0A9C6XSW3"/>
<reference evidence="3" key="1">
    <citation type="submission" date="2025-08" db="UniProtKB">
        <authorList>
            <consortium name="RefSeq"/>
        </authorList>
    </citation>
    <scope>IDENTIFICATION</scope>
    <source>
        <tissue evidence="3">Whole organism</tissue>
    </source>
</reference>
<accession>A0A9C6XSW3</accession>
<dbReference type="GeneID" id="127750993"/>
<gene>
    <name evidence="3" type="primary">LOC127750993</name>
</gene>
<name>A0A9C6XSW3_FRAOC</name>
<dbReference type="KEGG" id="foc:127750993"/>